<evidence type="ECO:0000256" key="1">
    <source>
        <dbReference type="ARBA" id="ARBA00023235"/>
    </source>
</evidence>
<accession>A0A8B3FPB0</accession>
<dbReference type="SUPFAM" id="SSF51182">
    <property type="entry name" value="RmlC-like cupins"/>
    <property type="match status" value="1"/>
</dbReference>
<dbReference type="AlphaFoldDB" id="A0A8B3FPB0"/>
<dbReference type="InterPro" id="IPR021120">
    <property type="entry name" value="KduI/IolB_isomerase"/>
</dbReference>
<reference evidence="3 4" key="1">
    <citation type="submission" date="2018-10" db="EMBL/GenBank/DDBJ databases">
        <title>Propionibacterium australiense Genome Sequencing and Assembly.</title>
        <authorList>
            <person name="Bernier A.-M."/>
            <person name="Bernard K."/>
        </authorList>
    </citation>
    <scope>NUCLEOTIDE SEQUENCE [LARGE SCALE GENOMIC DNA]</scope>
    <source>
        <strain evidence="3 4">NML98A078</strain>
    </source>
</reference>
<dbReference type="EMBL" id="RCIW01000002">
    <property type="protein sequence ID" value="RLP12783.1"/>
    <property type="molecule type" value="Genomic_DNA"/>
</dbReference>
<name>A0A8B3FPB0_9ACTN</name>
<protein>
    <submittedName>
        <fullName evidence="3">5-deoxy-glucuronate isomerase</fullName>
        <ecNumber evidence="3">5.3.1.30</ecNumber>
    </submittedName>
</protein>
<dbReference type="NCBIfam" id="TIGR04378">
    <property type="entry name" value="myo_inos_iolB"/>
    <property type="match status" value="1"/>
</dbReference>
<comment type="caution">
    <text evidence="3">The sequence shown here is derived from an EMBL/GenBank/DDBJ whole genome shotgun (WGS) entry which is preliminary data.</text>
</comment>
<dbReference type="Pfam" id="PF04962">
    <property type="entry name" value="KduI"/>
    <property type="match status" value="1"/>
</dbReference>
<feature type="region of interest" description="Disordered" evidence="2">
    <location>
        <begin position="1"/>
        <end position="32"/>
    </location>
</feature>
<evidence type="ECO:0000313" key="4">
    <source>
        <dbReference type="Proteomes" id="UP000279336"/>
    </source>
</evidence>
<dbReference type="EC" id="5.3.1.30" evidence="3"/>
<dbReference type="InterPro" id="IPR011051">
    <property type="entry name" value="RmlC_Cupin_sf"/>
</dbReference>
<dbReference type="GO" id="GO:0102482">
    <property type="term" value="F:5-deoxy-D-glucuronate isomerase activity"/>
    <property type="evidence" value="ECO:0007669"/>
    <property type="project" value="UniProtKB-EC"/>
</dbReference>
<dbReference type="PANTHER" id="PTHR39193:SF1">
    <property type="entry name" value="5-DEOXY-GLUCURONATE ISOMERASE"/>
    <property type="match status" value="1"/>
</dbReference>
<evidence type="ECO:0000256" key="2">
    <source>
        <dbReference type="SAM" id="MobiDB-lite"/>
    </source>
</evidence>
<dbReference type="InterPro" id="IPR024203">
    <property type="entry name" value="Deoxy-glucuronate_isom_IolB"/>
</dbReference>
<dbReference type="Gene3D" id="2.60.120.10">
    <property type="entry name" value="Jelly Rolls"/>
    <property type="match status" value="2"/>
</dbReference>
<dbReference type="InterPro" id="IPR014710">
    <property type="entry name" value="RmlC-like_jellyroll"/>
</dbReference>
<gene>
    <name evidence="3" type="primary">iolB</name>
    <name evidence="3" type="ORF">D7U36_02040</name>
</gene>
<evidence type="ECO:0000313" key="3">
    <source>
        <dbReference type="EMBL" id="RLP12783.1"/>
    </source>
</evidence>
<sequence length="330" mass="36125">MGQGPVPAKRQGPGHRPVPPVSAGRQRRGGRRQCCGVAVNEEKYIIRSGQLAHDAYETDLSPERAGWEWSSLRVLNLTPGQDVHVPGGEAEFLVLPLSGGCTVEVDGRSYKITGRASVFTDITDYLYVPRATDIALTSDDGARIALPGAKATKDLPVSYCGREEVGTGLRGAGPSSRQVNNYALGNELETSHLLACEVLTPGGNWSSYPPHKHDEHNDVERVLEEIYYYEVRSGDEGAAPGFALQRIYPSPGHEIDVCTEVRSGDIVVMPYGYHGPSVAAPGYDLYYLNVMAGPAEDSVWLMTDDPHHTWVRRSWQDQEVDPRLPMTPMN</sequence>
<keyword evidence="1 3" id="KW-0413">Isomerase</keyword>
<dbReference type="GO" id="GO:0008880">
    <property type="term" value="F:glucuronate isomerase activity"/>
    <property type="evidence" value="ECO:0007669"/>
    <property type="project" value="InterPro"/>
</dbReference>
<organism evidence="3 4">
    <name type="scientific">Propionibacterium australiense</name>
    <dbReference type="NCBI Taxonomy" id="119981"/>
    <lineage>
        <taxon>Bacteria</taxon>
        <taxon>Bacillati</taxon>
        <taxon>Actinomycetota</taxon>
        <taxon>Actinomycetes</taxon>
        <taxon>Propionibacteriales</taxon>
        <taxon>Propionibacteriaceae</taxon>
        <taxon>Propionibacterium</taxon>
    </lineage>
</organism>
<proteinExistence type="predicted"/>
<dbReference type="Proteomes" id="UP000279336">
    <property type="component" value="Unassembled WGS sequence"/>
</dbReference>
<dbReference type="OrthoDB" id="9799936at2"/>
<dbReference type="PANTHER" id="PTHR39193">
    <property type="entry name" value="5-DEOXY-GLUCURONATE ISOMERASE"/>
    <property type="match status" value="1"/>
</dbReference>
<dbReference type="GO" id="GO:0019310">
    <property type="term" value="P:inositol catabolic process"/>
    <property type="evidence" value="ECO:0007669"/>
    <property type="project" value="InterPro"/>
</dbReference>